<gene>
    <name evidence="1" type="ORF">KHLLAP_LOCUS7218</name>
</gene>
<accession>A0AAI8YJ77</accession>
<proteinExistence type="predicted"/>
<protein>
    <submittedName>
        <fullName evidence="1">Uu.00g079360.m01.CDS01</fullName>
    </submittedName>
</protein>
<keyword evidence="2" id="KW-1185">Reference proteome</keyword>
<evidence type="ECO:0000313" key="1">
    <source>
        <dbReference type="EMBL" id="CAJ2506750.1"/>
    </source>
</evidence>
<reference evidence="1" key="1">
    <citation type="submission" date="2023-10" db="EMBL/GenBank/DDBJ databases">
        <authorList>
            <person name="Hackl T."/>
        </authorList>
    </citation>
    <scope>NUCLEOTIDE SEQUENCE</scope>
</reference>
<name>A0AAI8YJ77_9PEZI</name>
<organism evidence="1 2">
    <name type="scientific">Anthostomella pinea</name>
    <dbReference type="NCBI Taxonomy" id="933095"/>
    <lineage>
        <taxon>Eukaryota</taxon>
        <taxon>Fungi</taxon>
        <taxon>Dikarya</taxon>
        <taxon>Ascomycota</taxon>
        <taxon>Pezizomycotina</taxon>
        <taxon>Sordariomycetes</taxon>
        <taxon>Xylariomycetidae</taxon>
        <taxon>Xylariales</taxon>
        <taxon>Xylariaceae</taxon>
        <taxon>Anthostomella</taxon>
    </lineage>
</organism>
<sequence length="131" mass="15097">MHIERRISLWHHVFQTTPSIYPTPEGRLEAHLRYVFRPYPFDFRNQIGSGIEDRDVTKSLVPWIAEALALEPAGMPKGSFQLVLDGDPAPTRCSDMWQKLQYDAHWQAVEHQAWERGLVPGRVPDGDNDYA</sequence>
<dbReference type="AlphaFoldDB" id="A0AAI8YJ77"/>
<dbReference type="Proteomes" id="UP001295740">
    <property type="component" value="Unassembled WGS sequence"/>
</dbReference>
<evidence type="ECO:0000313" key="2">
    <source>
        <dbReference type="Proteomes" id="UP001295740"/>
    </source>
</evidence>
<comment type="caution">
    <text evidence="1">The sequence shown here is derived from an EMBL/GenBank/DDBJ whole genome shotgun (WGS) entry which is preliminary data.</text>
</comment>
<dbReference type="EMBL" id="CAUWAG010000010">
    <property type="protein sequence ID" value="CAJ2506750.1"/>
    <property type="molecule type" value="Genomic_DNA"/>
</dbReference>